<proteinExistence type="predicted"/>
<sequence>MHREKRKKKKEDGEGVVDSLPDAGQVMSRGLILQKFTRPQWKTQPRRSFLHGSGLAPPEPPQNPCLQSRANFRLPWTYPRPSCILSQVLRGKAHLKFTGRTRDEADSNGMVKVKEKDAKSKASELLSRRKAIHMANKVLLARLRFKYFLPSASNLILKNFIITRTMTMTIMMITAWRLPKRLPLCLPSLIIICCSKTLQGRLSRQNHASEKGMVVFVVLTD</sequence>
<evidence type="ECO:0000313" key="3">
    <source>
        <dbReference type="Proteomes" id="UP000327157"/>
    </source>
</evidence>
<dbReference type="Proteomes" id="UP000327157">
    <property type="component" value="Chromosome 5"/>
</dbReference>
<organism evidence="2 3">
    <name type="scientific">Pyrus ussuriensis x Pyrus communis</name>
    <dbReference type="NCBI Taxonomy" id="2448454"/>
    <lineage>
        <taxon>Eukaryota</taxon>
        <taxon>Viridiplantae</taxon>
        <taxon>Streptophyta</taxon>
        <taxon>Embryophyta</taxon>
        <taxon>Tracheophyta</taxon>
        <taxon>Spermatophyta</taxon>
        <taxon>Magnoliopsida</taxon>
        <taxon>eudicotyledons</taxon>
        <taxon>Gunneridae</taxon>
        <taxon>Pentapetalae</taxon>
        <taxon>rosids</taxon>
        <taxon>fabids</taxon>
        <taxon>Rosales</taxon>
        <taxon>Rosaceae</taxon>
        <taxon>Amygdaloideae</taxon>
        <taxon>Maleae</taxon>
        <taxon>Pyrus</taxon>
    </lineage>
</organism>
<reference evidence="2 3" key="1">
    <citation type="submission" date="2019-09" db="EMBL/GenBank/DDBJ databases">
        <authorList>
            <person name="Ou C."/>
        </authorList>
    </citation>
    <scope>NUCLEOTIDE SEQUENCE [LARGE SCALE GENOMIC DNA]</scope>
    <source>
        <strain evidence="2">S2</strain>
        <tissue evidence="2">Leaf</tissue>
    </source>
</reference>
<comment type="caution">
    <text evidence="2">The sequence shown here is derived from an EMBL/GenBank/DDBJ whole genome shotgun (WGS) entry which is preliminary data.</text>
</comment>
<evidence type="ECO:0000313" key="2">
    <source>
        <dbReference type="EMBL" id="KAB2637093.1"/>
    </source>
</evidence>
<protein>
    <submittedName>
        <fullName evidence="2">Uncharacterized protein</fullName>
    </submittedName>
</protein>
<dbReference type="EMBL" id="SMOL01000004">
    <property type="protein sequence ID" value="KAB2637093.1"/>
    <property type="molecule type" value="Genomic_DNA"/>
</dbReference>
<feature type="region of interest" description="Disordered" evidence="1">
    <location>
        <begin position="1"/>
        <end position="21"/>
    </location>
</feature>
<dbReference type="AlphaFoldDB" id="A0A5N5ID93"/>
<reference evidence="2 3" key="3">
    <citation type="submission" date="2019-11" db="EMBL/GenBank/DDBJ databases">
        <title>A de novo genome assembly of a pear dwarfing rootstock.</title>
        <authorList>
            <person name="Wang F."/>
            <person name="Wang J."/>
            <person name="Li S."/>
            <person name="Zhang Y."/>
            <person name="Fang M."/>
            <person name="Ma L."/>
            <person name="Zhao Y."/>
            <person name="Jiang S."/>
        </authorList>
    </citation>
    <scope>NUCLEOTIDE SEQUENCE [LARGE SCALE GENOMIC DNA]</scope>
    <source>
        <strain evidence="2">S2</strain>
        <tissue evidence="2">Leaf</tissue>
    </source>
</reference>
<keyword evidence="3" id="KW-1185">Reference proteome</keyword>
<accession>A0A5N5ID93</accession>
<reference evidence="3" key="2">
    <citation type="submission" date="2019-10" db="EMBL/GenBank/DDBJ databases">
        <title>A de novo genome assembly of a pear dwarfing rootstock.</title>
        <authorList>
            <person name="Wang F."/>
            <person name="Wang J."/>
            <person name="Li S."/>
            <person name="Zhang Y."/>
            <person name="Fang M."/>
            <person name="Ma L."/>
            <person name="Zhao Y."/>
            <person name="Jiang S."/>
        </authorList>
    </citation>
    <scope>NUCLEOTIDE SEQUENCE [LARGE SCALE GENOMIC DNA]</scope>
</reference>
<name>A0A5N5ID93_9ROSA</name>
<feature type="region of interest" description="Disordered" evidence="1">
    <location>
        <begin position="43"/>
        <end position="66"/>
    </location>
</feature>
<gene>
    <name evidence="2" type="ORF">D8674_027627</name>
</gene>
<evidence type="ECO:0000256" key="1">
    <source>
        <dbReference type="SAM" id="MobiDB-lite"/>
    </source>
</evidence>